<evidence type="ECO:0000256" key="7">
    <source>
        <dbReference type="ARBA" id="ARBA00022723"/>
    </source>
</evidence>
<dbReference type="InterPro" id="IPR034016">
    <property type="entry name" value="M1_APN-typ"/>
</dbReference>
<keyword evidence="11" id="KW-1133">Transmembrane helix</keyword>
<dbReference type="PANTHER" id="PTHR11533:SF172">
    <property type="entry name" value="AMINOPEPTIDASE N"/>
    <property type="match status" value="1"/>
</dbReference>
<keyword evidence="10" id="KW-0735">Signal-anchor</keyword>
<dbReference type="SUPFAM" id="SSF55486">
    <property type="entry name" value="Metalloproteases ('zincins'), catalytic domain"/>
    <property type="match status" value="2"/>
</dbReference>
<organism evidence="17 18">
    <name type="scientific">Ranitomeya imitator</name>
    <name type="common">mimic poison frog</name>
    <dbReference type="NCBI Taxonomy" id="111125"/>
    <lineage>
        <taxon>Eukaryota</taxon>
        <taxon>Metazoa</taxon>
        <taxon>Chordata</taxon>
        <taxon>Craniata</taxon>
        <taxon>Vertebrata</taxon>
        <taxon>Euteleostomi</taxon>
        <taxon>Amphibia</taxon>
        <taxon>Batrachia</taxon>
        <taxon>Anura</taxon>
        <taxon>Neobatrachia</taxon>
        <taxon>Hyloidea</taxon>
        <taxon>Dendrobatidae</taxon>
        <taxon>Dendrobatinae</taxon>
        <taxon>Ranitomeya</taxon>
    </lineage>
</organism>
<evidence type="ECO:0000256" key="4">
    <source>
        <dbReference type="ARBA" id="ARBA00022475"/>
    </source>
</evidence>
<evidence type="ECO:0000256" key="14">
    <source>
        <dbReference type="ARBA" id="ARBA00023157"/>
    </source>
</evidence>
<dbReference type="Gene3D" id="1.10.390.10">
    <property type="entry name" value="Neutral Protease Domain 2"/>
    <property type="match status" value="2"/>
</dbReference>
<keyword evidence="13" id="KW-0472">Membrane</keyword>
<evidence type="ECO:0000256" key="1">
    <source>
        <dbReference type="ARBA" id="ARBA00001947"/>
    </source>
</evidence>
<keyword evidence="12" id="KW-0482">Metalloprotease</keyword>
<proteinExistence type="inferred from homology"/>
<dbReference type="Proteomes" id="UP001176940">
    <property type="component" value="Unassembled WGS sequence"/>
</dbReference>
<keyword evidence="14" id="KW-1015">Disulfide bond</keyword>
<reference evidence="17" key="1">
    <citation type="submission" date="2023-07" db="EMBL/GenBank/DDBJ databases">
        <authorList>
            <person name="Stuckert A."/>
        </authorList>
    </citation>
    <scope>NUCLEOTIDE SEQUENCE</scope>
</reference>
<evidence type="ECO:0000256" key="10">
    <source>
        <dbReference type="ARBA" id="ARBA00022968"/>
    </source>
</evidence>
<dbReference type="InterPro" id="IPR001930">
    <property type="entry name" value="Peptidase_M1"/>
</dbReference>
<evidence type="ECO:0000256" key="8">
    <source>
        <dbReference type="ARBA" id="ARBA00022801"/>
    </source>
</evidence>
<evidence type="ECO:0000256" key="3">
    <source>
        <dbReference type="ARBA" id="ARBA00010136"/>
    </source>
</evidence>
<keyword evidence="6" id="KW-0812">Transmembrane</keyword>
<dbReference type="PANTHER" id="PTHR11533">
    <property type="entry name" value="PROTEASE M1 ZINC METALLOPROTEASE"/>
    <property type="match status" value="1"/>
</dbReference>
<evidence type="ECO:0000256" key="2">
    <source>
        <dbReference type="ARBA" id="ARBA00004401"/>
    </source>
</evidence>
<keyword evidence="9" id="KW-0862">Zinc</keyword>
<protein>
    <recommendedName>
        <fullName evidence="16">Peptidase M1 membrane alanine aminopeptidase domain-containing protein</fullName>
    </recommendedName>
</protein>
<evidence type="ECO:0000256" key="11">
    <source>
        <dbReference type="ARBA" id="ARBA00022989"/>
    </source>
</evidence>
<evidence type="ECO:0000256" key="13">
    <source>
        <dbReference type="ARBA" id="ARBA00023136"/>
    </source>
</evidence>
<evidence type="ECO:0000256" key="12">
    <source>
        <dbReference type="ARBA" id="ARBA00023049"/>
    </source>
</evidence>
<dbReference type="EMBL" id="CAUEEQ010034758">
    <property type="protein sequence ID" value="CAJ0952313.1"/>
    <property type="molecule type" value="Genomic_DNA"/>
</dbReference>
<dbReference type="Pfam" id="PF01433">
    <property type="entry name" value="Peptidase_M1"/>
    <property type="match status" value="1"/>
</dbReference>
<comment type="cofactor">
    <cofactor evidence="1">
        <name>Zn(2+)</name>
        <dbReference type="ChEBI" id="CHEBI:29105"/>
    </cofactor>
</comment>
<evidence type="ECO:0000313" key="18">
    <source>
        <dbReference type="Proteomes" id="UP001176940"/>
    </source>
</evidence>
<keyword evidence="8" id="KW-0378">Hydrolase</keyword>
<keyword evidence="18" id="KW-1185">Reference proteome</keyword>
<evidence type="ECO:0000256" key="6">
    <source>
        <dbReference type="ARBA" id="ARBA00022692"/>
    </source>
</evidence>
<dbReference type="Gene3D" id="2.60.40.1910">
    <property type="match status" value="1"/>
</dbReference>
<accession>A0ABN9LW28</accession>
<gene>
    <name evidence="17" type="ORF">RIMI_LOCUS13831114</name>
</gene>
<keyword evidence="15" id="KW-0325">Glycoprotein</keyword>
<keyword evidence="4" id="KW-1003">Cell membrane</keyword>
<evidence type="ECO:0000256" key="15">
    <source>
        <dbReference type="ARBA" id="ARBA00023180"/>
    </source>
</evidence>
<keyword evidence="5" id="KW-0645">Protease</keyword>
<evidence type="ECO:0000256" key="5">
    <source>
        <dbReference type="ARBA" id="ARBA00022670"/>
    </source>
</evidence>
<dbReference type="PRINTS" id="PR00756">
    <property type="entry name" value="ALADIPTASE"/>
</dbReference>
<comment type="similarity">
    <text evidence="3">Belongs to the peptidase M1 family.</text>
</comment>
<evidence type="ECO:0000313" key="17">
    <source>
        <dbReference type="EMBL" id="CAJ0952313.1"/>
    </source>
</evidence>
<dbReference type="InterPro" id="IPR014782">
    <property type="entry name" value="Peptidase_M1_dom"/>
</dbReference>
<dbReference type="InterPro" id="IPR050344">
    <property type="entry name" value="Peptidase_M1_aminopeptidases"/>
</dbReference>
<name>A0ABN9LW28_9NEOB</name>
<evidence type="ECO:0000256" key="9">
    <source>
        <dbReference type="ARBA" id="ARBA00022833"/>
    </source>
</evidence>
<comment type="subcellular location">
    <subcellularLocation>
        <location evidence="2">Cell membrane</location>
        <topology evidence="2">Single-pass type II membrane protein</topology>
    </subcellularLocation>
</comment>
<evidence type="ECO:0000259" key="16">
    <source>
        <dbReference type="Pfam" id="PF01433"/>
    </source>
</evidence>
<comment type="caution">
    <text evidence="17">The sequence shown here is derived from an EMBL/GenBank/DDBJ whole genome shotgun (WGS) entry which is preliminary data.</text>
</comment>
<dbReference type="InterPro" id="IPR027268">
    <property type="entry name" value="Peptidase_M4/M1_CTD_sf"/>
</dbReference>
<feature type="domain" description="Peptidase M1 membrane alanine aminopeptidase" evidence="16">
    <location>
        <begin position="41"/>
        <end position="226"/>
    </location>
</feature>
<sequence length="421" mass="47093">MEHLLAPSALAVTDPETLQPASRVKIWGRKKAIRDENQGEYALNVTQPILNYFAGYYGVKYPLPKSDQVALPDFGAGAMENWGLVTYRETALLYDPLESSIGNKERVVTVIAHELAHQWFGNLVTIRWWNDLWLNEGFASYVEYLGANKAEETWNIIDLAVLYDVHNVMGVDALASSHPLTSNENEVNSPSEISALFDSITYSKGASVIRMLSSFLTEGLFVKGLQDGNQGKHRVTKRGPALRNPMFTLVTGIVGRWRAVCVTALQRPNSDAAAIRIVVGIAAASLSVTAYLKEFEYDNTVYVNLWNSLQAAYDSETVKVDLPANIETIMNTWVLQMGFPVVTINTATGTLTQKHFLLDPNSTVTRPSEFNEDIAESASHTPIQRCLREIQRRNKVLDFLLRPTMSQQDPDRCCLSTERYR</sequence>
<dbReference type="CDD" id="cd09601">
    <property type="entry name" value="M1_APN-Q_like"/>
    <property type="match status" value="1"/>
</dbReference>
<keyword evidence="7" id="KW-0479">Metal-binding</keyword>